<gene>
    <name evidence="1" type="ORF">DOTSEDRAFT_36602</name>
</gene>
<organism evidence="1 2">
    <name type="scientific">Dothistroma septosporum (strain NZE10 / CBS 128990)</name>
    <name type="common">Red band needle blight fungus</name>
    <name type="synonym">Mycosphaerella pini</name>
    <dbReference type="NCBI Taxonomy" id="675120"/>
    <lineage>
        <taxon>Eukaryota</taxon>
        <taxon>Fungi</taxon>
        <taxon>Dikarya</taxon>
        <taxon>Ascomycota</taxon>
        <taxon>Pezizomycotina</taxon>
        <taxon>Dothideomycetes</taxon>
        <taxon>Dothideomycetidae</taxon>
        <taxon>Mycosphaerellales</taxon>
        <taxon>Mycosphaerellaceae</taxon>
        <taxon>Dothistroma</taxon>
    </lineage>
</organism>
<dbReference type="AlphaFoldDB" id="N1PEU8"/>
<dbReference type="Proteomes" id="UP000016933">
    <property type="component" value="Unassembled WGS sequence"/>
</dbReference>
<keyword evidence="2" id="KW-1185">Reference proteome</keyword>
<evidence type="ECO:0000313" key="1">
    <source>
        <dbReference type="EMBL" id="EME41148.1"/>
    </source>
</evidence>
<reference evidence="2" key="1">
    <citation type="journal article" date="2012" name="PLoS Genet.">
        <title>The genomes of the fungal plant pathogens Cladosporium fulvum and Dothistroma septosporum reveal adaptation to different hosts and lifestyles but also signatures of common ancestry.</title>
        <authorList>
            <person name="de Wit P.J.G.M."/>
            <person name="van der Burgt A."/>
            <person name="Oekmen B."/>
            <person name="Stergiopoulos I."/>
            <person name="Abd-Elsalam K.A."/>
            <person name="Aerts A.L."/>
            <person name="Bahkali A.H."/>
            <person name="Beenen H.G."/>
            <person name="Chettri P."/>
            <person name="Cox M.P."/>
            <person name="Datema E."/>
            <person name="de Vries R.P."/>
            <person name="Dhillon B."/>
            <person name="Ganley A.R."/>
            <person name="Griffiths S.A."/>
            <person name="Guo Y."/>
            <person name="Hamelin R.C."/>
            <person name="Henrissat B."/>
            <person name="Kabir M.S."/>
            <person name="Jashni M.K."/>
            <person name="Kema G."/>
            <person name="Klaubauf S."/>
            <person name="Lapidus A."/>
            <person name="Levasseur A."/>
            <person name="Lindquist E."/>
            <person name="Mehrabi R."/>
            <person name="Ohm R.A."/>
            <person name="Owen T.J."/>
            <person name="Salamov A."/>
            <person name="Schwelm A."/>
            <person name="Schijlen E."/>
            <person name="Sun H."/>
            <person name="van den Burg H.A."/>
            <person name="van Ham R.C.H.J."/>
            <person name="Zhang S."/>
            <person name="Goodwin S.B."/>
            <person name="Grigoriev I.V."/>
            <person name="Collemare J."/>
            <person name="Bradshaw R.E."/>
        </authorList>
    </citation>
    <scope>NUCLEOTIDE SEQUENCE [LARGE SCALE GENOMIC DNA]</scope>
    <source>
        <strain evidence="2">NZE10 / CBS 128990</strain>
    </source>
</reference>
<protein>
    <submittedName>
        <fullName evidence="1">Uncharacterized protein</fullName>
    </submittedName>
</protein>
<accession>N1PEU8</accession>
<proteinExistence type="predicted"/>
<evidence type="ECO:0000313" key="2">
    <source>
        <dbReference type="Proteomes" id="UP000016933"/>
    </source>
</evidence>
<name>N1PEU8_DOTSN</name>
<reference evidence="1 2" key="2">
    <citation type="journal article" date="2012" name="PLoS Pathog.">
        <title>Diverse lifestyles and strategies of plant pathogenesis encoded in the genomes of eighteen Dothideomycetes fungi.</title>
        <authorList>
            <person name="Ohm R.A."/>
            <person name="Feau N."/>
            <person name="Henrissat B."/>
            <person name="Schoch C.L."/>
            <person name="Horwitz B.A."/>
            <person name="Barry K.W."/>
            <person name="Condon B.J."/>
            <person name="Copeland A.C."/>
            <person name="Dhillon B."/>
            <person name="Glaser F."/>
            <person name="Hesse C.N."/>
            <person name="Kosti I."/>
            <person name="LaButti K."/>
            <person name="Lindquist E.A."/>
            <person name="Lucas S."/>
            <person name="Salamov A.A."/>
            <person name="Bradshaw R.E."/>
            <person name="Ciuffetti L."/>
            <person name="Hamelin R.C."/>
            <person name="Kema G.H.J."/>
            <person name="Lawrence C."/>
            <person name="Scott J.A."/>
            <person name="Spatafora J.W."/>
            <person name="Turgeon B.G."/>
            <person name="de Wit P.J.G.M."/>
            <person name="Zhong S."/>
            <person name="Goodwin S.B."/>
            <person name="Grigoriev I.V."/>
        </authorList>
    </citation>
    <scope>NUCLEOTIDE SEQUENCE [LARGE SCALE GENOMIC DNA]</scope>
    <source>
        <strain evidence="2">NZE10 / CBS 128990</strain>
    </source>
</reference>
<sequence>MHLQHSCRLEHSPLRGPAAPFLRRPRSHLYAHRLCYLAESRIAKAQHSSEGTRMLLAHEAVCAILWAHLCADNVEAVRPRSKITLDVALGMLTSHVRPPGKWRQVILQFYEELGVESGDEHIMGLLQDGERDDGVVERVYGITKAKVEIADKTPGQTSKTAAHKYCLRSVLVITASLL</sequence>
<dbReference type="EMBL" id="KB446542">
    <property type="protein sequence ID" value="EME41148.1"/>
    <property type="molecule type" value="Genomic_DNA"/>
</dbReference>
<dbReference type="HOGENOM" id="CLU_1510574_0_0_1"/>